<protein>
    <submittedName>
        <fullName evidence="3">Putative deoxyribonucleotide triphosphate pyrophosphatase (RdgB)</fullName>
        <ecNumber evidence="3">3.6.1.19</ecNumber>
    </submittedName>
</protein>
<comment type="similarity">
    <text evidence="1">Belongs to the HAM1 NTPase family.</text>
</comment>
<dbReference type="Pfam" id="PF01725">
    <property type="entry name" value="Ham1p_like"/>
    <property type="match status" value="1"/>
</dbReference>
<dbReference type="SUPFAM" id="SSF52972">
    <property type="entry name" value="ITPase-like"/>
    <property type="match status" value="1"/>
</dbReference>
<sequence length="197" mass="21442">MRILFATGNENKIIEAREVLEPLNHSVEGLVIDGQRPDFDEPKHLGLTAVAQAKIEQALALIQGTSHEGSAILVEDSGIFLDAFPEWPGAESSDVEQKLGLKGIIEKVNEAGDRGAEYRAVAILSDGTNHWQSDGVCRGTISTELRGTHGFGYDPIFIPEAGDGRTFGELESHYKNEVSHRKQAMEALARLLNPPSK</sequence>
<proteinExistence type="inferred from homology"/>
<dbReference type="GO" id="GO:0009143">
    <property type="term" value="P:nucleoside triphosphate catabolic process"/>
    <property type="evidence" value="ECO:0007669"/>
    <property type="project" value="InterPro"/>
</dbReference>
<dbReference type="GO" id="GO:0005737">
    <property type="term" value="C:cytoplasm"/>
    <property type="evidence" value="ECO:0007669"/>
    <property type="project" value="TreeGrafter"/>
</dbReference>
<dbReference type="PANTHER" id="PTHR11067:SF9">
    <property type="entry name" value="INOSINE TRIPHOSPHATE PYROPHOSPHATASE"/>
    <property type="match status" value="1"/>
</dbReference>
<keyword evidence="2 3" id="KW-0378">Hydrolase</keyword>
<dbReference type="EC" id="3.6.1.19" evidence="3"/>
<gene>
    <name evidence="3" type="primary">rdgB</name>
</gene>
<dbReference type="CDD" id="cd00515">
    <property type="entry name" value="HAM1"/>
    <property type="match status" value="1"/>
</dbReference>
<evidence type="ECO:0000256" key="2">
    <source>
        <dbReference type="ARBA" id="ARBA00022801"/>
    </source>
</evidence>
<name>A0A075GBZ6_9EURY</name>
<dbReference type="EMBL" id="KF900613">
    <property type="protein sequence ID" value="AIF01164.1"/>
    <property type="molecule type" value="Genomic_DNA"/>
</dbReference>
<dbReference type="GO" id="GO:0047429">
    <property type="term" value="F:nucleoside triphosphate diphosphatase activity"/>
    <property type="evidence" value="ECO:0007669"/>
    <property type="project" value="InterPro"/>
</dbReference>
<evidence type="ECO:0000313" key="3">
    <source>
        <dbReference type="EMBL" id="AIF01164.1"/>
    </source>
</evidence>
<dbReference type="InterPro" id="IPR002637">
    <property type="entry name" value="RdgB/HAM1"/>
</dbReference>
<dbReference type="Gene3D" id="3.90.950.10">
    <property type="match status" value="1"/>
</dbReference>
<dbReference type="AlphaFoldDB" id="A0A075GBZ6"/>
<accession>A0A075GBZ6</accession>
<dbReference type="InterPro" id="IPR029001">
    <property type="entry name" value="ITPase-like_fam"/>
</dbReference>
<evidence type="ECO:0000256" key="1">
    <source>
        <dbReference type="ARBA" id="ARBA00008023"/>
    </source>
</evidence>
<reference evidence="3" key="1">
    <citation type="journal article" date="2014" name="Genome Biol. Evol.">
        <title>Pangenome evidence for extensive interdomain horizontal transfer affecting lineage core and shell genes in uncultured planktonic thaumarchaeota and euryarchaeota.</title>
        <authorList>
            <person name="Deschamps P."/>
            <person name="Zivanovic Y."/>
            <person name="Moreira D."/>
            <person name="Rodriguez-Valera F."/>
            <person name="Lopez-Garcia P."/>
        </authorList>
    </citation>
    <scope>NUCLEOTIDE SEQUENCE</scope>
</reference>
<dbReference type="PANTHER" id="PTHR11067">
    <property type="entry name" value="INOSINE TRIPHOSPHATE PYROPHOSPHATASE/HAM1 PROTEIN"/>
    <property type="match status" value="1"/>
</dbReference>
<organism evidence="3">
    <name type="scientific">uncultured marine group II/III euryarchaeote KM3_141_E04</name>
    <dbReference type="NCBI Taxonomy" id="1457878"/>
    <lineage>
        <taxon>Archaea</taxon>
        <taxon>Methanobacteriati</taxon>
        <taxon>Methanobacteriota</taxon>
        <taxon>environmental samples</taxon>
    </lineage>
</organism>